<evidence type="ECO:0000259" key="6">
    <source>
        <dbReference type="Pfam" id="PF08281"/>
    </source>
</evidence>
<dbReference type="PANTHER" id="PTHR43133">
    <property type="entry name" value="RNA POLYMERASE ECF-TYPE SIGMA FACTO"/>
    <property type="match status" value="1"/>
</dbReference>
<dbReference type="PANTHER" id="PTHR43133:SF51">
    <property type="entry name" value="RNA POLYMERASE SIGMA FACTOR"/>
    <property type="match status" value="1"/>
</dbReference>
<evidence type="ECO:0000256" key="1">
    <source>
        <dbReference type="ARBA" id="ARBA00010641"/>
    </source>
</evidence>
<dbReference type="Proteomes" id="UP000679992">
    <property type="component" value="Unassembled WGS sequence"/>
</dbReference>
<dbReference type="CDD" id="cd06171">
    <property type="entry name" value="Sigma70_r4"/>
    <property type="match status" value="1"/>
</dbReference>
<keyword evidence="8" id="KW-1185">Reference proteome</keyword>
<keyword evidence="4" id="KW-0804">Transcription</keyword>
<feature type="domain" description="RNA polymerase sigma-70 region 2" evidence="5">
    <location>
        <begin position="26"/>
        <end position="88"/>
    </location>
</feature>
<evidence type="ECO:0000259" key="5">
    <source>
        <dbReference type="Pfam" id="PF04542"/>
    </source>
</evidence>
<evidence type="ECO:0000256" key="2">
    <source>
        <dbReference type="ARBA" id="ARBA00023015"/>
    </source>
</evidence>
<dbReference type="InterPro" id="IPR036388">
    <property type="entry name" value="WH-like_DNA-bd_sf"/>
</dbReference>
<sequence>MNAVRQIKQAKRGNKDALLQLILADKDAYYRLALAYTGNEHDAMDAMEEMIVLLYERIHQLRNEDAFYSWSKTVLVNVCKAQLRKRQRLVLLEDLQTADGADPSGPPLTSDPYQNSDRQMDLQELMQQLNEPQKEAIQLKYFHDLDYRAIAEVTEVPLGTVKSRIFQGLKKLRELYGGEADE</sequence>
<keyword evidence="2" id="KW-0805">Transcription regulation</keyword>
<feature type="domain" description="RNA polymerase sigma factor 70 region 4 type 2" evidence="6">
    <location>
        <begin position="120"/>
        <end position="172"/>
    </location>
</feature>
<dbReference type="InterPro" id="IPR014284">
    <property type="entry name" value="RNA_pol_sigma-70_dom"/>
</dbReference>
<dbReference type="SUPFAM" id="SSF88659">
    <property type="entry name" value="Sigma3 and sigma4 domains of RNA polymerase sigma factors"/>
    <property type="match status" value="1"/>
</dbReference>
<evidence type="ECO:0000313" key="8">
    <source>
        <dbReference type="Proteomes" id="UP000679992"/>
    </source>
</evidence>
<evidence type="ECO:0000313" key="7">
    <source>
        <dbReference type="EMBL" id="GIP52614.1"/>
    </source>
</evidence>
<dbReference type="Gene3D" id="1.10.10.10">
    <property type="entry name" value="Winged helix-like DNA-binding domain superfamily/Winged helix DNA-binding domain"/>
    <property type="match status" value="1"/>
</dbReference>
<protein>
    <recommendedName>
        <fullName evidence="9">RNA polymerase subunit sigma-24</fullName>
    </recommendedName>
</protein>
<keyword evidence="3" id="KW-0731">Sigma factor</keyword>
<dbReference type="Gene3D" id="1.10.1740.10">
    <property type="match status" value="1"/>
</dbReference>
<organism evidence="7 8">
    <name type="scientific">Paenibacillus vini</name>
    <dbReference type="NCBI Taxonomy" id="1476024"/>
    <lineage>
        <taxon>Bacteria</taxon>
        <taxon>Bacillati</taxon>
        <taxon>Bacillota</taxon>
        <taxon>Bacilli</taxon>
        <taxon>Bacillales</taxon>
        <taxon>Paenibacillaceae</taxon>
        <taxon>Paenibacillus</taxon>
    </lineage>
</organism>
<dbReference type="InterPro" id="IPR013249">
    <property type="entry name" value="RNA_pol_sigma70_r4_t2"/>
</dbReference>
<dbReference type="InterPro" id="IPR007627">
    <property type="entry name" value="RNA_pol_sigma70_r2"/>
</dbReference>
<dbReference type="RefSeq" id="WP_213654374.1">
    <property type="nucleotide sequence ID" value="NZ_BOSL01000004.1"/>
</dbReference>
<evidence type="ECO:0000256" key="3">
    <source>
        <dbReference type="ARBA" id="ARBA00023082"/>
    </source>
</evidence>
<accession>A0ABQ4M9G1</accession>
<dbReference type="Pfam" id="PF04542">
    <property type="entry name" value="Sigma70_r2"/>
    <property type="match status" value="1"/>
</dbReference>
<reference evidence="7 8" key="1">
    <citation type="submission" date="2021-03" db="EMBL/GenBank/DDBJ databases">
        <title>Antimicrobial resistance genes in bacteria isolated from Japanese honey, and their potential for conferring macrolide and lincosamide resistance in the American foulbrood pathogen Paenibacillus larvae.</title>
        <authorList>
            <person name="Okamoto M."/>
            <person name="Kumagai M."/>
            <person name="Kanamori H."/>
            <person name="Takamatsu D."/>
        </authorList>
    </citation>
    <scope>NUCLEOTIDE SEQUENCE [LARGE SCALE GENOMIC DNA]</scope>
    <source>
        <strain evidence="7 8">J42TS3</strain>
    </source>
</reference>
<dbReference type="NCBIfam" id="TIGR02937">
    <property type="entry name" value="sigma70-ECF"/>
    <property type="match status" value="1"/>
</dbReference>
<proteinExistence type="inferred from homology"/>
<gene>
    <name evidence="7" type="ORF">J42TS3_16490</name>
</gene>
<dbReference type="SUPFAM" id="SSF88946">
    <property type="entry name" value="Sigma2 domain of RNA polymerase sigma factors"/>
    <property type="match status" value="1"/>
</dbReference>
<comment type="similarity">
    <text evidence="1">Belongs to the sigma-70 factor family. ECF subfamily.</text>
</comment>
<dbReference type="InterPro" id="IPR013325">
    <property type="entry name" value="RNA_pol_sigma_r2"/>
</dbReference>
<dbReference type="InterPro" id="IPR013324">
    <property type="entry name" value="RNA_pol_sigma_r3/r4-like"/>
</dbReference>
<evidence type="ECO:0008006" key="9">
    <source>
        <dbReference type="Google" id="ProtNLM"/>
    </source>
</evidence>
<name>A0ABQ4M9G1_9BACL</name>
<comment type="caution">
    <text evidence="7">The sequence shown here is derived from an EMBL/GenBank/DDBJ whole genome shotgun (WGS) entry which is preliminary data.</text>
</comment>
<evidence type="ECO:0000256" key="4">
    <source>
        <dbReference type="ARBA" id="ARBA00023163"/>
    </source>
</evidence>
<dbReference type="EMBL" id="BOSL01000004">
    <property type="protein sequence ID" value="GIP52614.1"/>
    <property type="molecule type" value="Genomic_DNA"/>
</dbReference>
<dbReference type="Pfam" id="PF08281">
    <property type="entry name" value="Sigma70_r4_2"/>
    <property type="match status" value="1"/>
</dbReference>
<dbReference type="InterPro" id="IPR039425">
    <property type="entry name" value="RNA_pol_sigma-70-like"/>
</dbReference>